<reference evidence="1 3" key="1">
    <citation type="submission" date="2015-09" db="EMBL/GenBank/DDBJ databases">
        <authorList>
            <consortium name="Pathogen Informatics"/>
        </authorList>
    </citation>
    <scope>NUCLEOTIDE SEQUENCE [LARGE SCALE GENOMIC DNA]</scope>
    <source>
        <strain evidence="1 3">2789STDY5834908</strain>
    </source>
</reference>
<dbReference type="AlphaFoldDB" id="A0A174LJE7"/>
<dbReference type="EMBL" id="CZAU01000006">
    <property type="protein sequence ID" value="CUP22198.1"/>
    <property type="molecule type" value="Genomic_DNA"/>
</dbReference>
<dbReference type="Proteomes" id="UP001644750">
    <property type="component" value="Unassembled WGS sequence"/>
</dbReference>
<evidence type="ECO:0000313" key="2">
    <source>
        <dbReference type="EMBL" id="NSJ80717.1"/>
    </source>
</evidence>
<evidence type="ECO:0000313" key="3">
    <source>
        <dbReference type="Proteomes" id="UP000095564"/>
    </source>
</evidence>
<proteinExistence type="predicted"/>
<accession>A0A174LJE7</accession>
<name>A0A174LJE7_ANAHA</name>
<gene>
    <name evidence="1" type="ORF">ERS852520_00866</name>
    <name evidence="2" type="ORF">G5A72_14250</name>
</gene>
<keyword evidence="4" id="KW-1185">Reference proteome</keyword>
<reference evidence="2 4" key="2">
    <citation type="journal article" date="2020" name="Cell Host Microbe">
        <title>Functional and Genomic Variation between Human-Derived Isolates of Lachnospiraceae Reveals Inter- and Intra-Species Diversity.</title>
        <authorList>
            <person name="Sorbara M.T."/>
            <person name="Littmann E.R."/>
            <person name="Fontana E."/>
            <person name="Moody T.U."/>
            <person name="Kohout C.E."/>
            <person name="Gjonbalaj M."/>
            <person name="Eaton V."/>
            <person name="Seok R."/>
            <person name="Leiner I.M."/>
            <person name="Pamer E.G."/>
        </authorList>
    </citation>
    <scope>NUCLEOTIDE SEQUENCE [LARGE SCALE GENOMIC DNA]</scope>
    <source>
        <strain evidence="2 4">MSK.14.57</strain>
    </source>
</reference>
<reference evidence="2" key="3">
    <citation type="submission" date="2020-02" db="EMBL/GenBank/DDBJ databases">
        <authorList>
            <person name="Littmann E."/>
            <person name="Sorbara M."/>
        </authorList>
    </citation>
    <scope>NUCLEOTIDE SEQUENCE</scope>
    <source>
        <strain evidence="2">MSK.14.57</strain>
    </source>
</reference>
<dbReference type="Proteomes" id="UP000095564">
    <property type="component" value="Unassembled WGS sequence"/>
</dbReference>
<protein>
    <submittedName>
        <fullName evidence="1">Uncharacterized protein</fullName>
    </submittedName>
</protein>
<dbReference type="EMBL" id="JAAITB010000038">
    <property type="protein sequence ID" value="NSJ80717.1"/>
    <property type="molecule type" value="Genomic_DNA"/>
</dbReference>
<dbReference type="RefSeq" id="WP_055159609.1">
    <property type="nucleotide sequence ID" value="NZ_CZAU01000006.1"/>
</dbReference>
<organism evidence="1 3">
    <name type="scientific">Anaerostipes hadrus</name>
    <dbReference type="NCBI Taxonomy" id="649756"/>
    <lineage>
        <taxon>Bacteria</taxon>
        <taxon>Bacillati</taxon>
        <taxon>Bacillota</taxon>
        <taxon>Clostridia</taxon>
        <taxon>Lachnospirales</taxon>
        <taxon>Lachnospiraceae</taxon>
        <taxon>Anaerostipes</taxon>
    </lineage>
</organism>
<sequence length="129" mass="14730">MTIAQQIAHDFLASIEKVCVENKIDIGSLETSIIYDKGAQAGIAVKDAKAGIIIASMNYDLDKKSLKRKKKEKELEDYCIERICPICNFKKQTPCIVNKIWNEEAVTDEEIEEAYKKMLEDKNKKCQEI</sequence>
<evidence type="ECO:0000313" key="4">
    <source>
        <dbReference type="Proteomes" id="UP001644750"/>
    </source>
</evidence>
<evidence type="ECO:0000313" key="1">
    <source>
        <dbReference type="EMBL" id="CUP22198.1"/>
    </source>
</evidence>